<protein>
    <submittedName>
        <fullName evidence="1">Uncharacterized protein</fullName>
    </submittedName>
</protein>
<dbReference type="EMBL" id="SNRW01043425">
    <property type="protein sequence ID" value="KAA6328005.1"/>
    <property type="molecule type" value="Genomic_DNA"/>
</dbReference>
<gene>
    <name evidence="1" type="ORF">EZS28_053766</name>
</gene>
<dbReference type="Proteomes" id="UP000324800">
    <property type="component" value="Unassembled WGS sequence"/>
</dbReference>
<proteinExistence type="predicted"/>
<accession>A0A5J4R366</accession>
<comment type="caution">
    <text evidence="1">The sequence shown here is derived from an EMBL/GenBank/DDBJ whole genome shotgun (WGS) entry which is preliminary data.</text>
</comment>
<dbReference type="AlphaFoldDB" id="A0A5J4R366"/>
<sequence>MFCNKYNQTGQTDKDCRLFNLLQVPQLQSFHDGRHIKPQIDPIGQRLHFQNRFRDDFSLNSIELGVAILSGFQLQQSFLLMRGHMQLDKTHTSGISQDTETDYENPKKEFGNLLFAYHDNQLFQRKVKEEIEFIGMEIIRIQEQFA</sequence>
<evidence type="ECO:0000313" key="2">
    <source>
        <dbReference type="Proteomes" id="UP000324800"/>
    </source>
</evidence>
<organism evidence="1 2">
    <name type="scientific">Streblomastix strix</name>
    <dbReference type="NCBI Taxonomy" id="222440"/>
    <lineage>
        <taxon>Eukaryota</taxon>
        <taxon>Metamonada</taxon>
        <taxon>Preaxostyla</taxon>
        <taxon>Oxymonadida</taxon>
        <taxon>Streblomastigidae</taxon>
        <taxon>Streblomastix</taxon>
    </lineage>
</organism>
<name>A0A5J4R366_9EUKA</name>
<reference evidence="1 2" key="1">
    <citation type="submission" date="2019-03" db="EMBL/GenBank/DDBJ databases">
        <title>Single cell metagenomics reveals metabolic interactions within the superorganism composed of flagellate Streblomastix strix and complex community of Bacteroidetes bacteria on its surface.</title>
        <authorList>
            <person name="Treitli S.C."/>
            <person name="Kolisko M."/>
            <person name="Husnik F."/>
            <person name="Keeling P."/>
            <person name="Hampl V."/>
        </authorList>
    </citation>
    <scope>NUCLEOTIDE SEQUENCE [LARGE SCALE GENOMIC DNA]</scope>
    <source>
        <strain evidence="1">ST1C</strain>
    </source>
</reference>
<evidence type="ECO:0000313" key="1">
    <source>
        <dbReference type="EMBL" id="KAA6328005.1"/>
    </source>
</evidence>